<dbReference type="STRING" id="70448.A0A090M1V4"/>
<dbReference type="FunCoup" id="A0A090M1V4">
    <property type="interactions" value="523"/>
</dbReference>
<evidence type="ECO:0000313" key="8">
    <source>
        <dbReference type="EMBL" id="OUS42889.1"/>
    </source>
</evidence>
<dbReference type="Gene3D" id="3.30.750.44">
    <property type="match status" value="1"/>
</dbReference>
<dbReference type="Pfam" id="PF03572">
    <property type="entry name" value="Peptidase_S41"/>
    <property type="match status" value="1"/>
</dbReference>
<dbReference type="InterPro" id="IPR001478">
    <property type="entry name" value="PDZ"/>
</dbReference>
<dbReference type="SMART" id="SM00245">
    <property type="entry name" value="TSPc"/>
    <property type="match status" value="1"/>
</dbReference>
<reference evidence="7 9" key="1">
    <citation type="journal article" date="2006" name="Proc. Natl. Acad. Sci. U.S.A.">
        <title>Genome analysis of the smallest free-living eukaryote Ostreococcus tauri unveils many unique features.</title>
        <authorList>
            <person name="Derelle E."/>
            <person name="Ferraz C."/>
            <person name="Rombauts S."/>
            <person name="Rouze P."/>
            <person name="Worden A.Z."/>
            <person name="Robbens S."/>
            <person name="Partensky F."/>
            <person name="Degroeve S."/>
            <person name="Echeynie S."/>
            <person name="Cooke R."/>
            <person name="Saeys Y."/>
            <person name="Wuyts J."/>
            <person name="Jabbari K."/>
            <person name="Bowler C."/>
            <person name="Panaud O."/>
            <person name="Piegu B."/>
            <person name="Ball S.G."/>
            <person name="Ral J.-P."/>
            <person name="Bouget F.-Y."/>
            <person name="Piganeau G."/>
            <person name="De Baets B."/>
            <person name="Picard A."/>
            <person name="Delseny M."/>
            <person name="Demaille J."/>
            <person name="Van de Peer Y."/>
            <person name="Moreau H."/>
        </authorList>
    </citation>
    <scope>NUCLEOTIDE SEQUENCE [LARGE SCALE GENOMIC DNA]</scope>
    <source>
        <strain evidence="7 9">OTTH0595</strain>
    </source>
</reference>
<dbReference type="SUPFAM" id="SSF50156">
    <property type="entry name" value="PDZ domain-like"/>
    <property type="match status" value="1"/>
</dbReference>
<dbReference type="InterPro" id="IPR005151">
    <property type="entry name" value="Tail-specific_protease"/>
</dbReference>
<dbReference type="InParanoid" id="A0A090M1V4"/>
<dbReference type="Gene3D" id="2.30.42.10">
    <property type="match status" value="1"/>
</dbReference>
<dbReference type="OrthoDB" id="43580at2759"/>
<dbReference type="CDD" id="cd06782">
    <property type="entry name" value="cpPDZ_CPP-like"/>
    <property type="match status" value="1"/>
</dbReference>
<dbReference type="CDD" id="cd07560">
    <property type="entry name" value="Peptidase_S41_CPP"/>
    <property type="match status" value="1"/>
</dbReference>
<accession>A0A454Y2M0</accession>
<evidence type="ECO:0000256" key="5">
    <source>
        <dbReference type="SAM" id="MobiDB-lite"/>
    </source>
</evidence>
<dbReference type="PANTHER" id="PTHR32060">
    <property type="entry name" value="TAIL-SPECIFIC PROTEASE"/>
    <property type="match status" value="1"/>
</dbReference>
<comment type="similarity">
    <text evidence="1">Belongs to the peptidase S41A family.</text>
</comment>
<dbReference type="Pfam" id="PF17820">
    <property type="entry name" value="PDZ_6"/>
    <property type="match status" value="1"/>
</dbReference>
<dbReference type="EMBL" id="KZ155838">
    <property type="protein sequence ID" value="OUS42889.1"/>
    <property type="molecule type" value="Genomic_DNA"/>
</dbReference>
<feature type="compositionally biased region" description="Basic and acidic residues" evidence="5">
    <location>
        <begin position="25"/>
        <end position="34"/>
    </location>
</feature>
<dbReference type="InterPro" id="IPR004447">
    <property type="entry name" value="Peptidase_S41A"/>
</dbReference>
<dbReference type="Proteomes" id="UP000195557">
    <property type="component" value="Unassembled WGS sequence"/>
</dbReference>
<dbReference type="InterPro" id="IPR036034">
    <property type="entry name" value="PDZ_sf"/>
</dbReference>
<dbReference type="NCBIfam" id="TIGR00225">
    <property type="entry name" value="prc"/>
    <property type="match status" value="1"/>
</dbReference>
<dbReference type="InterPro" id="IPR029045">
    <property type="entry name" value="ClpP/crotonase-like_dom_sf"/>
</dbReference>
<keyword evidence="9" id="KW-1185">Reference proteome</keyword>
<protein>
    <submittedName>
        <fullName evidence="7">C-terminal-processing peptidase S41A</fullName>
    </submittedName>
    <submittedName>
        <fullName evidence="8">ClpP/crotonase-like domain-containing protein</fullName>
    </submittedName>
</protein>
<dbReference type="Proteomes" id="UP000009170">
    <property type="component" value="Unassembled WGS sequence"/>
</dbReference>
<accession>A0A090M1V4</accession>
<keyword evidence="2" id="KW-0645">Protease</keyword>
<dbReference type="GO" id="GO:0006508">
    <property type="term" value="P:proteolysis"/>
    <property type="evidence" value="ECO:0007669"/>
    <property type="project" value="UniProtKB-KW"/>
</dbReference>
<evidence type="ECO:0000256" key="4">
    <source>
        <dbReference type="ARBA" id="ARBA00022825"/>
    </source>
</evidence>
<dbReference type="Gene3D" id="3.90.226.10">
    <property type="entry name" value="2-enoyl-CoA Hydratase, Chain A, domain 1"/>
    <property type="match status" value="1"/>
</dbReference>
<evidence type="ECO:0000256" key="3">
    <source>
        <dbReference type="ARBA" id="ARBA00022801"/>
    </source>
</evidence>
<name>A0A090M1V4_OSTTA</name>
<organism evidence="7 9">
    <name type="scientific">Ostreococcus tauri</name>
    <name type="common">Marine green alga</name>
    <dbReference type="NCBI Taxonomy" id="70448"/>
    <lineage>
        <taxon>Eukaryota</taxon>
        <taxon>Viridiplantae</taxon>
        <taxon>Chlorophyta</taxon>
        <taxon>Mamiellophyceae</taxon>
        <taxon>Mamiellales</taxon>
        <taxon>Bathycoccaceae</taxon>
        <taxon>Ostreococcus</taxon>
    </lineage>
</organism>
<dbReference type="SMART" id="SM00228">
    <property type="entry name" value="PDZ"/>
    <property type="match status" value="1"/>
</dbReference>
<evidence type="ECO:0000259" key="6">
    <source>
        <dbReference type="PROSITE" id="PS50106"/>
    </source>
</evidence>
<accession>A0A1Y5I009</accession>
<gene>
    <name evidence="8" type="ORF">BE221DRAFT_187630</name>
    <name evidence="7" type="ORF">OT_ostta01g00760</name>
</gene>
<dbReference type="AlphaFoldDB" id="A0A090M1V4"/>
<evidence type="ECO:0000256" key="2">
    <source>
        <dbReference type="ARBA" id="ARBA00022670"/>
    </source>
</evidence>
<evidence type="ECO:0000313" key="7">
    <source>
        <dbReference type="EMBL" id="CEF96517.1"/>
    </source>
</evidence>
<feature type="region of interest" description="Disordered" evidence="5">
    <location>
        <begin position="25"/>
        <end position="45"/>
    </location>
</feature>
<evidence type="ECO:0000256" key="1">
    <source>
        <dbReference type="ARBA" id="ARBA00009179"/>
    </source>
</evidence>
<dbReference type="PROSITE" id="PS50106">
    <property type="entry name" value="PDZ"/>
    <property type="match status" value="1"/>
</dbReference>
<feature type="domain" description="PDZ" evidence="6">
    <location>
        <begin position="160"/>
        <end position="224"/>
    </location>
</feature>
<evidence type="ECO:0000313" key="9">
    <source>
        <dbReference type="Proteomes" id="UP000009170"/>
    </source>
</evidence>
<keyword evidence="4" id="KW-0720">Serine protease</keyword>
<dbReference type="EMBL" id="CAID01000001">
    <property type="protein sequence ID" value="CEF96517.1"/>
    <property type="molecule type" value="Genomic_DNA"/>
</dbReference>
<dbReference type="PANTHER" id="PTHR32060:SF7">
    <property type="entry name" value="CARBOXYL-TERMINAL-PROCESSING PEPTIDASE 2, CHLOROPLASTIC"/>
    <property type="match status" value="1"/>
</dbReference>
<proteinExistence type="inferred from homology"/>
<dbReference type="SUPFAM" id="SSF52096">
    <property type="entry name" value="ClpP/crotonase"/>
    <property type="match status" value="1"/>
</dbReference>
<keyword evidence="3" id="KW-0378">Hydrolase</keyword>
<reference evidence="7" key="2">
    <citation type="journal article" date="2014" name="BMC Genomics">
        <title>An improved genome of the model marine alga Ostreococcus tauri unfolds by assessing Illumina de novo assemblies.</title>
        <authorList>
            <person name="Blanc-Mathieu R."/>
            <person name="Verhelst B."/>
            <person name="Derelle E."/>
            <person name="Rombauts S."/>
            <person name="Bouget F.Y."/>
            <person name="Carre I."/>
            <person name="Chateau A."/>
            <person name="Eyre-Walker A."/>
            <person name="Grimsley N."/>
            <person name="Moreau H."/>
            <person name="Piegu B."/>
            <person name="Rivals E."/>
            <person name="Schackwitz W."/>
            <person name="Van de Peer Y."/>
            <person name="Piganeau G."/>
        </authorList>
    </citation>
    <scope>NUCLEOTIDE SEQUENCE</scope>
    <source>
        <strain evidence="7">RCC4221</strain>
    </source>
</reference>
<dbReference type="GO" id="GO:0004175">
    <property type="term" value="F:endopeptidase activity"/>
    <property type="evidence" value="ECO:0007669"/>
    <property type="project" value="TreeGrafter"/>
</dbReference>
<reference evidence="8" key="3">
    <citation type="submission" date="2017-04" db="EMBL/GenBank/DDBJ databases">
        <title>Population genomics of picophytoplankton unveils novel chromosome hypervariability.</title>
        <authorList>
            <consortium name="DOE Joint Genome Institute"/>
            <person name="Blanc-Mathieu R."/>
            <person name="Krasovec M."/>
            <person name="Hebrard M."/>
            <person name="Yau S."/>
            <person name="Desgranges E."/>
            <person name="Martin J."/>
            <person name="Schackwitz W."/>
            <person name="Kuo A."/>
            <person name="Salin G."/>
            <person name="Donnadieu C."/>
            <person name="Desdevises Y."/>
            <person name="Sanchez-Ferandin S."/>
            <person name="Moreau H."/>
            <person name="Rivals E."/>
            <person name="Grigoriev I.V."/>
            <person name="Grimsley N."/>
            <person name="Eyre-Walker A."/>
            <person name="Piganeau G."/>
        </authorList>
    </citation>
    <scope>NUCLEOTIDE SEQUENCE [LARGE SCALE GENOMIC DNA]</scope>
    <source>
        <strain evidence="8">RCC 1115</strain>
    </source>
</reference>
<dbReference type="FunFam" id="2.30.42.10:FF:000063">
    <property type="entry name" value="Peptidase, S41 family"/>
    <property type="match status" value="1"/>
</dbReference>
<dbReference type="InterPro" id="IPR041489">
    <property type="entry name" value="PDZ_6"/>
</dbReference>
<sequence>MSFAACAFLDARGVIASTARVVRRETKRGHDATRPKSSKSNLDVTRNKTDAAAPLDVYDRRARAHVIGLCACIALVNPQGANAITENQMLWLEAWRAVDKAYVDKTFNGTNWFKLRESGIKQLDLSDTDSTYEAIRGMLQKLDDPFTQFLEPEKYASVTDRTMKADVSGVGVEMGFTDDKRIIVVAPVPGGPSAEAGVRAKDLIVEVDGSATKGKSLYEVADELSGPQGSKVTLTVDRDGKKEQIVVQRRRYTVIPVTSEKCDVDGGKKIGYVKLSTFNQVSGKETKKALEQLKSENVDAYVLDLRDNVGGLFPGALEIAKALINEGTIVYIADSTGERDVFEADRTALDAKTPLKVLVNRGTASASEVLSGALKDNKRAVIMGEQTFGKGLIQTLVPLSDGSAVSVTVAQYRTPLGTDINKIGITPDRPLPLDANGTDAVPSNAQDFCAYARSAPSLFLD</sequence>
<dbReference type="GO" id="GO:0008236">
    <property type="term" value="F:serine-type peptidase activity"/>
    <property type="evidence" value="ECO:0007669"/>
    <property type="project" value="UniProtKB-KW"/>
</dbReference>